<keyword evidence="3" id="KW-0479">Metal-binding</keyword>
<feature type="region of interest" description="Disordered" evidence="8">
    <location>
        <begin position="801"/>
        <end position="922"/>
    </location>
</feature>
<dbReference type="PANTHER" id="PTHR13419">
    <property type="entry name" value="ZINC FINGER-CONTAINING"/>
    <property type="match status" value="1"/>
</dbReference>
<dbReference type="GeneID" id="111087591"/>
<feature type="region of interest" description="Disordered" evidence="8">
    <location>
        <begin position="724"/>
        <end position="787"/>
    </location>
</feature>
<feature type="compositionally biased region" description="Polar residues" evidence="8">
    <location>
        <begin position="234"/>
        <end position="244"/>
    </location>
</feature>
<feature type="compositionally biased region" description="Basic and acidic residues" evidence="8">
    <location>
        <begin position="755"/>
        <end position="765"/>
    </location>
</feature>
<feature type="compositionally biased region" description="Polar residues" evidence="8">
    <location>
        <begin position="634"/>
        <end position="688"/>
    </location>
</feature>
<name>A0ABM1T3J7_LIMPO</name>
<feature type="compositionally biased region" description="Low complexity" evidence="8">
    <location>
        <begin position="207"/>
        <end position="220"/>
    </location>
</feature>
<feature type="compositionally biased region" description="Low complexity" evidence="8">
    <location>
        <begin position="892"/>
        <end position="910"/>
    </location>
</feature>
<evidence type="ECO:0000256" key="6">
    <source>
        <dbReference type="ARBA" id="ARBA00023125"/>
    </source>
</evidence>
<dbReference type="PROSITE" id="PS51058">
    <property type="entry name" value="ZF_CXXC"/>
    <property type="match status" value="1"/>
</dbReference>
<protein>
    <submittedName>
        <fullName evidence="11">Uncharacterized protein LOC111087591</fullName>
    </submittedName>
</protein>
<evidence type="ECO:0000256" key="5">
    <source>
        <dbReference type="ARBA" id="ARBA00022833"/>
    </source>
</evidence>
<feature type="compositionally biased region" description="Polar residues" evidence="8">
    <location>
        <begin position="838"/>
        <end position="870"/>
    </location>
</feature>
<keyword evidence="4 7" id="KW-0863">Zinc-finger</keyword>
<feature type="compositionally biased region" description="Polar residues" evidence="8">
    <location>
        <begin position="726"/>
        <end position="754"/>
    </location>
</feature>
<dbReference type="Proteomes" id="UP000694941">
    <property type="component" value="Unplaced"/>
</dbReference>
<dbReference type="RefSeq" id="XP_022250453.1">
    <property type="nucleotide sequence ID" value="XM_022394745.1"/>
</dbReference>
<dbReference type="PANTHER" id="PTHR13419:SF0">
    <property type="entry name" value="CXXC-TYPE DOMAIN-CONTAINING PROTEIN"/>
    <property type="match status" value="1"/>
</dbReference>
<sequence length="1047" mass="112873">MNGNNRQANVPLAMPGNGAHNPQPVAGSPGPITFNGREPWMRGHLPGPPPPYPMMSGPSEYSFVDPARSSSYPQRIGAPPPPHSFIQPSSQLDPHGQNVFTKYATSSSGYVTSQFQTNVPLTSTIAYHSPGPPYHNAFQKINPESMRPISASENTVPVTSQEMVVEGLRARLFDKNSNPISANTSDASSPGPASSDGIGNVGYRPWEQGSGQGQQQSESSQESHQESLRIPLSSLAQQEDTSLPASRESDDSASQDRFRQGTNEKLTSHSREQTGPSSRPSSRFSSSPGLDSRSQQDSWSQNEKIQEAIERANSYQSHSHAQPMGSSGLGVCANSPQASMTFPHFGNSNTLRYPSPQSYIHHPGHQQQMFQHGANSVIPSPKHMKIEPDSSTPDSRGIVENSFQVPSVSSTTPRQVLPPISGQAEQWETTNTASLPSQIPAIPEATEKPKKKRKRCGECPGCLKKDNCGECGPCKSVRSHQICKMRKCDQLKTKKERASGVTSVSMMKESPKAVQPAVEGMGRNVNGVSPLVFSGQQGREQQLSPLGMPRMQPYLAPNYNMEVGQNLPPPQGENHVFELGSQYGSFHQNPPRLLAPYNGHMPPAEMGDGNPLSAPSVTKEGMNGSGRHRFMNNRLKSLIQSRQNQKEQAIPNSGCTEPYQQGSSGNPSDQLYSDNQSMSPSPANNQNFPGGHASYMVSPAIMSQPLPPISDAMRPYVHAGGGMSPLWQTDMPTRADGNTQLSRNGPPNELSFSRDTNRDNPECAPKDSQPAGYQGTVSNQPHPLNGMSYNAYYNEEAIQQEGETNKPQHQHSVHPGGLAPKQCSPSTYPPSSVEPHSHQFTQPSIHVSSYKGQTANSDGMFSHQVSTSSLAEVRPVSESPSSNHQGETLSPASGNNMTTAGGTGGTSATEETMESQPFLSNTTTSMNTYTNIINTFNFTSPAPFFSPFYSLFSPAFGVTTSTPTVITEADSLSSSFPSKMQESNSVMSVTRGGLVMSDIDSGRIDGSYGHNLYSSNIDGLPSSLTFSKDMAYTIVNHPILIDPTPLT</sequence>
<reference evidence="11" key="1">
    <citation type="submission" date="2025-08" db="UniProtKB">
        <authorList>
            <consortium name="RefSeq"/>
        </authorList>
    </citation>
    <scope>IDENTIFICATION</scope>
    <source>
        <tissue evidence="11">Muscle</tissue>
    </source>
</reference>
<evidence type="ECO:0000313" key="10">
    <source>
        <dbReference type="Proteomes" id="UP000694941"/>
    </source>
</evidence>
<keyword evidence="2" id="KW-0963">Cytoplasm</keyword>
<keyword evidence="6" id="KW-0238">DNA-binding</keyword>
<feature type="compositionally biased region" description="Low complexity" evidence="8">
    <location>
        <begin position="276"/>
        <end position="293"/>
    </location>
</feature>
<feature type="region of interest" description="Disordered" evidence="8">
    <location>
        <begin position="596"/>
        <end position="691"/>
    </location>
</feature>
<feature type="region of interest" description="Disordered" evidence="8">
    <location>
        <begin position="1"/>
        <end position="59"/>
    </location>
</feature>
<keyword evidence="5" id="KW-0862">Zinc</keyword>
<evidence type="ECO:0000256" key="7">
    <source>
        <dbReference type="PROSITE-ProRule" id="PRU00509"/>
    </source>
</evidence>
<dbReference type="InterPro" id="IPR002857">
    <property type="entry name" value="Znf_CXXC"/>
</dbReference>
<evidence type="ECO:0000256" key="4">
    <source>
        <dbReference type="ARBA" id="ARBA00022771"/>
    </source>
</evidence>
<evidence type="ECO:0000313" key="11">
    <source>
        <dbReference type="RefSeq" id="XP_022250453.1"/>
    </source>
</evidence>
<evidence type="ECO:0000256" key="2">
    <source>
        <dbReference type="ARBA" id="ARBA00022490"/>
    </source>
</evidence>
<comment type="subcellular location">
    <subcellularLocation>
        <location evidence="1">Cytoplasm</location>
    </subcellularLocation>
</comment>
<proteinExistence type="predicted"/>
<feature type="domain" description="CXXC-type" evidence="9">
    <location>
        <begin position="449"/>
        <end position="489"/>
    </location>
</feature>
<evidence type="ECO:0000256" key="8">
    <source>
        <dbReference type="SAM" id="MobiDB-lite"/>
    </source>
</evidence>
<evidence type="ECO:0000259" key="9">
    <source>
        <dbReference type="PROSITE" id="PS51058"/>
    </source>
</evidence>
<gene>
    <name evidence="11" type="primary">LOC111087591</name>
</gene>
<evidence type="ECO:0000256" key="3">
    <source>
        <dbReference type="ARBA" id="ARBA00022723"/>
    </source>
</evidence>
<organism evidence="10 11">
    <name type="scientific">Limulus polyphemus</name>
    <name type="common">Atlantic horseshoe crab</name>
    <dbReference type="NCBI Taxonomy" id="6850"/>
    <lineage>
        <taxon>Eukaryota</taxon>
        <taxon>Metazoa</taxon>
        <taxon>Ecdysozoa</taxon>
        <taxon>Arthropoda</taxon>
        <taxon>Chelicerata</taxon>
        <taxon>Merostomata</taxon>
        <taxon>Xiphosura</taxon>
        <taxon>Limulidae</taxon>
        <taxon>Limulus</taxon>
    </lineage>
</organism>
<feature type="region of interest" description="Disordered" evidence="8">
    <location>
        <begin position="176"/>
        <end position="303"/>
    </location>
</feature>
<feature type="compositionally biased region" description="Basic and acidic residues" evidence="8">
    <location>
        <begin position="247"/>
        <end position="259"/>
    </location>
</feature>
<keyword evidence="10" id="KW-1185">Reference proteome</keyword>
<dbReference type="InterPro" id="IPR040388">
    <property type="entry name" value="CXXC4/CXXC5"/>
</dbReference>
<accession>A0ABM1T3J7</accession>
<evidence type="ECO:0000256" key="1">
    <source>
        <dbReference type="ARBA" id="ARBA00004496"/>
    </source>
</evidence>
<feature type="compositionally biased region" description="Polar residues" evidence="8">
    <location>
        <begin position="878"/>
        <end position="891"/>
    </location>
</feature>
<feature type="compositionally biased region" description="Low complexity" evidence="8">
    <location>
        <begin position="185"/>
        <end position="197"/>
    </location>
</feature>